<feature type="transmembrane region" description="Helical" evidence="10">
    <location>
        <begin position="20"/>
        <end position="40"/>
    </location>
</feature>
<keyword evidence="12" id="KW-1185">Reference proteome</keyword>
<dbReference type="OrthoDB" id="9816572at2"/>
<feature type="transmembrane region" description="Helical" evidence="10">
    <location>
        <begin position="94"/>
        <end position="119"/>
    </location>
</feature>
<dbReference type="GO" id="GO:0008360">
    <property type="term" value="P:regulation of cell shape"/>
    <property type="evidence" value="ECO:0007669"/>
    <property type="project" value="UniProtKB-KW"/>
</dbReference>
<keyword evidence="2" id="KW-1003">Cell membrane</keyword>
<feature type="transmembrane region" description="Helical" evidence="10">
    <location>
        <begin position="125"/>
        <end position="148"/>
    </location>
</feature>
<organism evidence="11 12">
    <name type="scientific">Mucilaginibacter pallidiroseus</name>
    <dbReference type="NCBI Taxonomy" id="2599295"/>
    <lineage>
        <taxon>Bacteria</taxon>
        <taxon>Pseudomonadati</taxon>
        <taxon>Bacteroidota</taxon>
        <taxon>Sphingobacteriia</taxon>
        <taxon>Sphingobacteriales</taxon>
        <taxon>Sphingobacteriaceae</taxon>
        <taxon>Mucilaginibacter</taxon>
    </lineage>
</organism>
<feature type="transmembrane region" description="Helical" evidence="10">
    <location>
        <begin position="372"/>
        <end position="391"/>
    </location>
</feature>
<dbReference type="PANTHER" id="PTHR30250">
    <property type="entry name" value="PST FAMILY PREDICTED COLANIC ACID TRANSPORTER"/>
    <property type="match status" value="1"/>
</dbReference>
<evidence type="ECO:0000256" key="10">
    <source>
        <dbReference type="SAM" id="Phobius"/>
    </source>
</evidence>
<comment type="function">
    <text evidence="8">Involved in peptidoglycan biosynthesis. Transports lipid-linked peptidoglycan precursors from the inner to the outer leaflet of the cytoplasmic membrane.</text>
</comment>
<evidence type="ECO:0000313" key="12">
    <source>
        <dbReference type="Proteomes" id="UP000320042"/>
    </source>
</evidence>
<dbReference type="InterPro" id="IPR004268">
    <property type="entry name" value="MurJ"/>
</dbReference>
<feature type="transmembrane region" description="Helical" evidence="10">
    <location>
        <begin position="266"/>
        <end position="283"/>
    </location>
</feature>
<keyword evidence="6 10" id="KW-1133">Transmembrane helix</keyword>
<dbReference type="PANTHER" id="PTHR30250:SF11">
    <property type="entry name" value="O-ANTIGEN TRANSPORTER-RELATED"/>
    <property type="match status" value="1"/>
</dbReference>
<protein>
    <recommendedName>
        <fullName evidence="13">Polysaccharide biosynthesis protein C-terminal domain-containing protein</fullName>
    </recommendedName>
</protein>
<keyword evidence="7 10" id="KW-0472">Membrane</keyword>
<dbReference type="GO" id="GO:0005886">
    <property type="term" value="C:plasma membrane"/>
    <property type="evidence" value="ECO:0007669"/>
    <property type="project" value="UniProtKB-SubCell"/>
</dbReference>
<dbReference type="GO" id="GO:0009252">
    <property type="term" value="P:peptidoglycan biosynthetic process"/>
    <property type="evidence" value="ECO:0007669"/>
    <property type="project" value="UniProtKB-KW"/>
</dbReference>
<evidence type="ECO:0008006" key="13">
    <source>
        <dbReference type="Google" id="ProtNLM"/>
    </source>
</evidence>
<gene>
    <name evidence="11" type="ORF">FPZ43_14105</name>
</gene>
<dbReference type="EMBL" id="VOEJ01000006">
    <property type="protein sequence ID" value="TWR27597.1"/>
    <property type="molecule type" value="Genomic_DNA"/>
</dbReference>
<keyword evidence="3 10" id="KW-0812">Transmembrane</keyword>
<evidence type="ECO:0000256" key="7">
    <source>
        <dbReference type="ARBA" id="ARBA00023136"/>
    </source>
</evidence>
<feature type="transmembrane region" description="Helical" evidence="10">
    <location>
        <begin position="339"/>
        <end position="360"/>
    </location>
</feature>
<dbReference type="InterPro" id="IPR050833">
    <property type="entry name" value="Poly_Biosynth_Transport"/>
</dbReference>
<evidence type="ECO:0000256" key="1">
    <source>
        <dbReference type="ARBA" id="ARBA00004651"/>
    </source>
</evidence>
<evidence type="ECO:0000313" key="11">
    <source>
        <dbReference type="EMBL" id="TWR27597.1"/>
    </source>
</evidence>
<evidence type="ECO:0000256" key="9">
    <source>
        <dbReference type="ARBA" id="ARBA00061532"/>
    </source>
</evidence>
<comment type="similarity">
    <text evidence="9">Belongs to the MurJ/MviN family.</text>
</comment>
<evidence type="ECO:0000256" key="5">
    <source>
        <dbReference type="ARBA" id="ARBA00022984"/>
    </source>
</evidence>
<keyword evidence="5" id="KW-0573">Peptidoglycan synthesis</keyword>
<dbReference type="RefSeq" id="WP_146382562.1">
    <property type="nucleotide sequence ID" value="NZ_VOEJ01000006.1"/>
</dbReference>
<evidence type="ECO:0000256" key="3">
    <source>
        <dbReference type="ARBA" id="ARBA00022692"/>
    </source>
</evidence>
<evidence type="ECO:0000256" key="2">
    <source>
        <dbReference type="ARBA" id="ARBA00022475"/>
    </source>
</evidence>
<evidence type="ECO:0000256" key="4">
    <source>
        <dbReference type="ARBA" id="ARBA00022960"/>
    </source>
</evidence>
<reference evidence="11 12" key="1">
    <citation type="submission" date="2019-07" db="EMBL/GenBank/DDBJ databases">
        <authorList>
            <person name="Kim J."/>
        </authorList>
    </citation>
    <scope>NUCLEOTIDE SEQUENCE [LARGE SCALE GENOMIC DNA]</scope>
    <source>
        <strain evidence="12">dk17</strain>
    </source>
</reference>
<evidence type="ECO:0000256" key="6">
    <source>
        <dbReference type="ARBA" id="ARBA00022989"/>
    </source>
</evidence>
<comment type="subcellular location">
    <subcellularLocation>
        <location evidence="1">Cell membrane</location>
        <topology evidence="1">Multi-pass membrane protein</topology>
    </subcellularLocation>
</comment>
<dbReference type="AlphaFoldDB" id="A0A563U8B6"/>
<comment type="caution">
    <text evidence="11">The sequence shown here is derived from an EMBL/GenBank/DDBJ whole genome shotgun (WGS) entry which is preliminary data.</text>
</comment>
<keyword evidence="4" id="KW-0133">Cell shape</keyword>
<evidence type="ECO:0000256" key="8">
    <source>
        <dbReference type="ARBA" id="ARBA00060041"/>
    </source>
</evidence>
<proteinExistence type="inferred from homology"/>
<feature type="transmembrane region" description="Helical" evidence="10">
    <location>
        <begin position="397"/>
        <end position="419"/>
    </location>
</feature>
<sequence length="434" mass="48748">MKGILPNLLGNKFLARAIKLSSVSIVSNFLGFLIPIYIAYRYSISKETDDFFLSYSIILFVGNMFAGSVRTVIIPFLKERISDSFLYSKFISTVFIYFTKLLLILCVALFVTSLALFVWTDKQLYWFLFLSVPIVYFSVINSFFYGVLNSIDQFYVAEFSPFSRAIIIFVTIYFLGSQFGISAVIIGYNLGELGKFFHLLYIIRIKNKLTISRKNYDFKEISVFLKQGFFQIASVTIAASSPLVDRVVAAFLAVGAVSLIDYGDKVFSVFTVLLGSFLTLLLSKWSGDVVSGNFRLKKLHKTMLIVFTLSIAVFVFILIFKFQIISVIYSRVPKSKQEIIAYILLVNMAGFILNSLNQVINNAVIALKFTRNMVITSTVKFVINIIVDILFAKIWGVIGIAYASVLVHGVGLVINYLLLKSKMHSASSLKGQAA</sequence>
<dbReference type="PRINTS" id="PR01806">
    <property type="entry name" value="VIRFACTRMVIN"/>
</dbReference>
<feature type="transmembrane region" description="Helical" evidence="10">
    <location>
        <begin position="304"/>
        <end position="327"/>
    </location>
</feature>
<name>A0A563U8B6_9SPHI</name>
<dbReference type="Pfam" id="PF03023">
    <property type="entry name" value="MurJ"/>
    <property type="match status" value="1"/>
</dbReference>
<accession>A0A563U8B6</accession>
<feature type="transmembrane region" description="Helical" evidence="10">
    <location>
        <begin position="52"/>
        <end position="73"/>
    </location>
</feature>
<dbReference type="Proteomes" id="UP000320042">
    <property type="component" value="Unassembled WGS sequence"/>
</dbReference>